<reference evidence="2 3" key="1">
    <citation type="submission" date="2016-04" db="EMBL/GenBank/DDBJ databases">
        <title>Genome analyses suggest a sexual origin of heterokaryosis in a supposedly ancient asexual fungus.</title>
        <authorList>
            <person name="Ropars J."/>
            <person name="Sedzielewska K."/>
            <person name="Noel J."/>
            <person name="Charron P."/>
            <person name="Farinelli L."/>
            <person name="Marton T."/>
            <person name="Kruger M."/>
            <person name="Pelin A."/>
            <person name="Brachmann A."/>
            <person name="Corradi N."/>
        </authorList>
    </citation>
    <scope>NUCLEOTIDE SEQUENCE [LARGE SCALE GENOMIC DNA]</scope>
    <source>
        <strain evidence="2 3">A5</strain>
    </source>
</reference>
<dbReference type="Proteomes" id="UP000232722">
    <property type="component" value="Unassembled WGS sequence"/>
</dbReference>
<comment type="caution">
    <text evidence="2">The sequence shown here is derived from an EMBL/GenBank/DDBJ whole genome shotgun (WGS) entry which is preliminary data.</text>
</comment>
<evidence type="ECO:0000313" key="3">
    <source>
        <dbReference type="Proteomes" id="UP000232722"/>
    </source>
</evidence>
<name>A0A2N0NCZ9_9GLOM</name>
<evidence type="ECO:0000256" key="1">
    <source>
        <dbReference type="SAM" id="Coils"/>
    </source>
</evidence>
<protein>
    <submittedName>
        <fullName evidence="2">Uncharacterized protein</fullName>
    </submittedName>
</protein>
<evidence type="ECO:0000313" key="2">
    <source>
        <dbReference type="EMBL" id="PKB92454.1"/>
    </source>
</evidence>
<feature type="coiled-coil region" evidence="1">
    <location>
        <begin position="9"/>
        <end position="43"/>
    </location>
</feature>
<gene>
    <name evidence="2" type="ORF">RhiirA5_444605</name>
</gene>
<dbReference type="AlphaFoldDB" id="A0A2N0NCZ9"/>
<sequence>MSKTDSECEECIQEMWKDEQDELAELKNELEKLGYEIDVSEIQRIKDLEDKEVRKEIHKWLNENTTWCEGCEIRWMNSMLRLGETICEDCKEEDIDEVDDRVKRLKEIFEDMEIIIIEGELLRLISMGYTDGEILDKEFIEIF</sequence>
<reference evidence="2 3" key="2">
    <citation type="submission" date="2017-09" db="EMBL/GenBank/DDBJ databases">
        <title>Extensive intraspecific genome diversity in a model arbuscular mycorrhizal fungus.</title>
        <authorList>
            <person name="Chen E.C."/>
            <person name="Morin E."/>
            <person name="Beaudet D."/>
            <person name="Noel J."/>
            <person name="Ndikumana S."/>
            <person name="Charron P."/>
            <person name="St-Onge C."/>
            <person name="Giorgi J."/>
            <person name="Grigoriev I.V."/>
            <person name="Roux C."/>
            <person name="Martin F.M."/>
            <person name="Corradi N."/>
        </authorList>
    </citation>
    <scope>NUCLEOTIDE SEQUENCE [LARGE SCALE GENOMIC DNA]</scope>
    <source>
        <strain evidence="2 3">A5</strain>
    </source>
</reference>
<proteinExistence type="predicted"/>
<keyword evidence="1" id="KW-0175">Coiled coil</keyword>
<accession>A0A2N0NCZ9</accession>
<organism evidence="2 3">
    <name type="scientific">Rhizophagus irregularis</name>
    <dbReference type="NCBI Taxonomy" id="588596"/>
    <lineage>
        <taxon>Eukaryota</taxon>
        <taxon>Fungi</taxon>
        <taxon>Fungi incertae sedis</taxon>
        <taxon>Mucoromycota</taxon>
        <taxon>Glomeromycotina</taxon>
        <taxon>Glomeromycetes</taxon>
        <taxon>Glomerales</taxon>
        <taxon>Glomeraceae</taxon>
        <taxon>Rhizophagus</taxon>
    </lineage>
</organism>
<dbReference type="EMBL" id="LLXJ01010994">
    <property type="protein sequence ID" value="PKB92454.1"/>
    <property type="molecule type" value="Genomic_DNA"/>
</dbReference>